<gene>
    <name evidence="1" type="ORF">C7S18_12540</name>
</gene>
<dbReference type="KEGG" id="xba:C7S18_12540"/>
<protein>
    <submittedName>
        <fullName evidence="1">Uncharacterized protein</fullName>
    </submittedName>
</protein>
<dbReference type="AlphaFoldDB" id="A0A2P1PT02"/>
<dbReference type="EMBL" id="CP027860">
    <property type="protein sequence ID" value="AVP97978.1"/>
    <property type="molecule type" value="Genomic_DNA"/>
</dbReference>
<dbReference type="OrthoDB" id="7619808at2"/>
<proteinExistence type="predicted"/>
<sequence>MAKTVMGRLVMPEVDAVLESASPPMRALAEALMQQVLRLHPEPCIVAWPKQRIISFGFGPKKMSEHYCYIGIQSKHINAGFYYGATLPDPESLLEGTGKYLRHVKVASAATLQQPSMTTLLTAAIAERRAVLE</sequence>
<dbReference type="RefSeq" id="WP_106891898.1">
    <property type="nucleotide sequence ID" value="NZ_CP027860.1"/>
</dbReference>
<accession>A0A2P1PT02</accession>
<dbReference type="Proteomes" id="UP000241074">
    <property type="component" value="Chromosome"/>
</dbReference>
<name>A0A2P1PT02_9GAMM</name>
<organism evidence="1 2">
    <name type="scientific">Ahniella affigens</name>
    <dbReference type="NCBI Taxonomy" id="2021234"/>
    <lineage>
        <taxon>Bacteria</taxon>
        <taxon>Pseudomonadati</taxon>
        <taxon>Pseudomonadota</taxon>
        <taxon>Gammaproteobacteria</taxon>
        <taxon>Lysobacterales</taxon>
        <taxon>Rhodanobacteraceae</taxon>
        <taxon>Ahniella</taxon>
    </lineage>
</organism>
<evidence type="ECO:0000313" key="1">
    <source>
        <dbReference type="EMBL" id="AVP97978.1"/>
    </source>
</evidence>
<dbReference type="SUPFAM" id="SSF159888">
    <property type="entry name" value="YdhG-like"/>
    <property type="match status" value="1"/>
</dbReference>
<evidence type="ECO:0000313" key="2">
    <source>
        <dbReference type="Proteomes" id="UP000241074"/>
    </source>
</evidence>
<keyword evidence="2" id="KW-1185">Reference proteome</keyword>
<reference evidence="1 2" key="2">
    <citation type="submission" date="2018-03" db="EMBL/GenBank/DDBJ databases">
        <authorList>
            <person name="Keele B.F."/>
        </authorList>
    </citation>
    <scope>NUCLEOTIDE SEQUENCE [LARGE SCALE GENOMIC DNA]</scope>
    <source>
        <strain evidence="1 2">D13</strain>
    </source>
</reference>
<reference evidence="1 2" key="1">
    <citation type="submission" date="2018-03" db="EMBL/GenBank/DDBJ databases">
        <title>Ahniella affigens gen. nov., sp. nov., a gammaproteobacterium isolated from sandy soil near a stream.</title>
        <authorList>
            <person name="Ko Y."/>
            <person name="Kim J.-H."/>
        </authorList>
    </citation>
    <scope>NUCLEOTIDE SEQUENCE [LARGE SCALE GENOMIC DNA]</scope>
    <source>
        <strain evidence="1 2">D13</strain>
    </source>
</reference>